<evidence type="ECO:0000313" key="4">
    <source>
        <dbReference type="Proteomes" id="UP000315344"/>
    </source>
</evidence>
<protein>
    <recommendedName>
        <fullName evidence="2">ImpA N-terminal domain-containing protein</fullName>
    </recommendedName>
</protein>
<dbReference type="InterPro" id="IPR010657">
    <property type="entry name" value="ImpA_N"/>
</dbReference>
<dbReference type="InterPro" id="IPR017740">
    <property type="entry name" value="TssA-like"/>
</dbReference>
<evidence type="ECO:0000313" key="3">
    <source>
        <dbReference type="EMBL" id="TKW68757.1"/>
    </source>
</evidence>
<comment type="caution">
    <text evidence="3">The sequence shown here is derived from an EMBL/GenBank/DDBJ whole genome shotgun (WGS) entry which is preliminary data.</text>
</comment>
<evidence type="ECO:0000259" key="2">
    <source>
        <dbReference type="Pfam" id="PF06812"/>
    </source>
</evidence>
<accession>A0A533IE60</accession>
<feature type="domain" description="ImpA N-terminal" evidence="2">
    <location>
        <begin position="8"/>
        <end position="138"/>
    </location>
</feature>
<name>A0A533IE60_PARDE</name>
<sequence>MKLEWLTDPVDVEPPCGPDLEQQDDEEFVDYYFEAEGRLPERYFTPGLAPDGSEDRIFDPKSIDYSRESKKISDLLKRSRDIRLTSLLARFAILSGRLGEFADAVAQTAKLMEIWPADVNPRADNGAAERRAAIEALNTQPTVIMPLLHVPVLPSGDVSLRRYMVATGRADARASEGTPEGSTDVLAPLRSDAVRPQLAKTQLDLSRLAEALHQIVQLAGSHPTARFTPDLGALRTAVADFQAMIAAARPDLPAWDADQAAASAALSPAEPEMQPESGEAAPSMILSAAPAPSPGPTDVPRVPDRAAALAALQMAESWLAEREPSSPSLLLVTQARLLVGAPLVQALETLLPAQAGKAVLNIGLGSPYALPMDKLKTLSTAGLEARQQNGASAPVEMPPISDRRGLTSCLMGIETYYAQHEPASPVPLLLAKARDMLVKRFDAIVAELIVTEVQQTGG</sequence>
<gene>
    <name evidence="3" type="ORF">DI616_01840</name>
</gene>
<dbReference type="PANTHER" id="PTHR37951">
    <property type="entry name" value="CYTOPLASMIC PROTEIN-RELATED"/>
    <property type="match status" value="1"/>
</dbReference>
<dbReference type="Pfam" id="PF06812">
    <property type="entry name" value="ImpA_N"/>
    <property type="match status" value="1"/>
</dbReference>
<feature type="region of interest" description="Disordered" evidence="1">
    <location>
        <begin position="1"/>
        <end position="21"/>
    </location>
</feature>
<dbReference type="Proteomes" id="UP000315344">
    <property type="component" value="Unassembled WGS sequence"/>
</dbReference>
<dbReference type="EMBL" id="VAFL01000001">
    <property type="protein sequence ID" value="TKW68757.1"/>
    <property type="molecule type" value="Genomic_DNA"/>
</dbReference>
<reference evidence="3 4" key="1">
    <citation type="journal article" date="2017" name="Nat. Commun.">
        <title>In situ click chemistry generation of cyclooxygenase-2 inhibitors.</title>
        <authorList>
            <person name="Bhardwaj A."/>
            <person name="Kaur J."/>
            <person name="Wuest M."/>
            <person name="Wuest F."/>
        </authorList>
    </citation>
    <scope>NUCLEOTIDE SEQUENCE [LARGE SCALE GENOMIC DNA]</scope>
    <source>
        <strain evidence="3">S2_012_000_R3_94</strain>
    </source>
</reference>
<proteinExistence type="predicted"/>
<organism evidence="3 4">
    <name type="scientific">Paracoccus denitrificans</name>
    <dbReference type="NCBI Taxonomy" id="266"/>
    <lineage>
        <taxon>Bacteria</taxon>
        <taxon>Pseudomonadati</taxon>
        <taxon>Pseudomonadota</taxon>
        <taxon>Alphaproteobacteria</taxon>
        <taxon>Rhodobacterales</taxon>
        <taxon>Paracoccaceae</taxon>
        <taxon>Paracoccus</taxon>
    </lineage>
</organism>
<dbReference type="PANTHER" id="PTHR37951:SF1">
    <property type="entry name" value="TYPE VI SECRETION SYSTEM COMPONENT TSSA1"/>
    <property type="match status" value="1"/>
</dbReference>
<dbReference type="AlphaFoldDB" id="A0A533IE60"/>
<evidence type="ECO:0000256" key="1">
    <source>
        <dbReference type="SAM" id="MobiDB-lite"/>
    </source>
</evidence>